<keyword evidence="4" id="KW-1185">Reference proteome</keyword>
<dbReference type="EMBL" id="JAQNDK010000005">
    <property type="protein sequence ID" value="MDC0684504.1"/>
    <property type="molecule type" value="Genomic_DNA"/>
</dbReference>
<comment type="caution">
    <text evidence="3">The sequence shown here is derived from an EMBL/GenBank/DDBJ whole genome shotgun (WGS) entry which is preliminary data.</text>
</comment>
<feature type="chain" id="PRO_5045171507" description="Secreted protein" evidence="2">
    <location>
        <begin position="25"/>
        <end position="453"/>
    </location>
</feature>
<reference evidence="3 4" key="1">
    <citation type="submission" date="2023-01" db="EMBL/GenBank/DDBJ databases">
        <title>Minimal conservation of predation-associated metabolite biosynthetic gene clusters underscores biosynthetic potential of Myxococcota including descriptions for ten novel species: Archangium lansinium sp. nov., Myxococcus landrumus sp. nov., Nannocystis bai.</title>
        <authorList>
            <person name="Ahearne A."/>
            <person name="Stevens C."/>
            <person name="Dowd S."/>
        </authorList>
    </citation>
    <scope>NUCLEOTIDE SEQUENCE [LARGE SCALE GENOMIC DNA]</scope>
    <source>
        <strain evidence="3 4">WIWO2</strain>
    </source>
</reference>
<feature type="region of interest" description="Disordered" evidence="1">
    <location>
        <begin position="28"/>
        <end position="87"/>
    </location>
</feature>
<accession>A0ABT5CDI6</accession>
<organism evidence="3 4">
    <name type="scientific">Sorangium atrum</name>
    <dbReference type="NCBI Taxonomy" id="2995308"/>
    <lineage>
        <taxon>Bacteria</taxon>
        <taxon>Pseudomonadati</taxon>
        <taxon>Myxococcota</taxon>
        <taxon>Polyangia</taxon>
        <taxon>Polyangiales</taxon>
        <taxon>Polyangiaceae</taxon>
        <taxon>Sorangium</taxon>
    </lineage>
</organism>
<dbReference type="Proteomes" id="UP001217485">
    <property type="component" value="Unassembled WGS sequence"/>
</dbReference>
<keyword evidence="2" id="KW-0732">Signal</keyword>
<name>A0ABT5CDI6_9BACT</name>
<evidence type="ECO:0000256" key="1">
    <source>
        <dbReference type="SAM" id="MobiDB-lite"/>
    </source>
</evidence>
<dbReference type="SUPFAM" id="SSF50965">
    <property type="entry name" value="Galactose oxidase, central domain"/>
    <property type="match status" value="1"/>
</dbReference>
<dbReference type="PROSITE" id="PS51257">
    <property type="entry name" value="PROKAR_LIPOPROTEIN"/>
    <property type="match status" value="1"/>
</dbReference>
<feature type="compositionally biased region" description="Low complexity" evidence="1">
    <location>
        <begin position="57"/>
        <end position="78"/>
    </location>
</feature>
<sequence>MRHNLLASLAAHAAPLFFSLSALAASCSPGPPEPPFADGAGGHPTTDGAAQGGTRGSGTASEAATGAGVPGDAGPDATSDAPEHPADSAWKAVSWLDGCQIDVADEPEKALPPLRWEPCSGGAPGCTSLAIDWDHDDYPRTASPSVVRWNDGYRVGLYIRRLGERRTGVYETDGRPLAAWRHKTCIPTVPAVGHERVWLGAQRVSVEAPASAYLVSAYGDLATVSQPIPVDMPSHGLEASDDTLVLSGLDGGTITIYDRNSNQAGVFGLTKGGDAPSLGQMFPVGDSAVGVAFFEVNTPEAWIWNRQTRAAEPLLRAPSSRVIADIKSDGQTLVWLEAGPASDGELYGPSTLWTSPFAAASEALVPKSRRPGPRIGHRISAAGEGFYAVYAIGENLIHVYRLSDALHWSFTTPPELSTILDIAYVDAREVWVWVRGGVVRQAISELGPGDPAP</sequence>
<evidence type="ECO:0000313" key="3">
    <source>
        <dbReference type="EMBL" id="MDC0684504.1"/>
    </source>
</evidence>
<protein>
    <recommendedName>
        <fullName evidence="5">Secreted protein</fullName>
    </recommendedName>
</protein>
<evidence type="ECO:0000313" key="4">
    <source>
        <dbReference type="Proteomes" id="UP001217485"/>
    </source>
</evidence>
<gene>
    <name evidence="3" type="ORF">POL72_42685</name>
</gene>
<proteinExistence type="predicted"/>
<dbReference type="InterPro" id="IPR011043">
    <property type="entry name" value="Gal_Oxase/kelch_b-propeller"/>
</dbReference>
<evidence type="ECO:0000256" key="2">
    <source>
        <dbReference type="SAM" id="SignalP"/>
    </source>
</evidence>
<evidence type="ECO:0008006" key="5">
    <source>
        <dbReference type="Google" id="ProtNLM"/>
    </source>
</evidence>
<dbReference type="RefSeq" id="WP_272102632.1">
    <property type="nucleotide sequence ID" value="NZ_JAQNDK010000005.1"/>
</dbReference>
<feature type="signal peptide" evidence="2">
    <location>
        <begin position="1"/>
        <end position="24"/>
    </location>
</feature>